<comment type="caution">
    <text evidence="3">The sequence shown here is derived from an EMBL/GenBank/DDBJ whole genome shotgun (WGS) entry which is preliminary data.</text>
</comment>
<dbReference type="GO" id="GO:0004252">
    <property type="term" value="F:serine-type endopeptidase activity"/>
    <property type="evidence" value="ECO:0007669"/>
    <property type="project" value="InterPro"/>
</dbReference>
<evidence type="ECO:0000259" key="2">
    <source>
        <dbReference type="Pfam" id="PF02897"/>
    </source>
</evidence>
<evidence type="ECO:0000256" key="1">
    <source>
        <dbReference type="ARBA" id="ARBA00005228"/>
    </source>
</evidence>
<dbReference type="OMA" id="QTESEHW"/>
<dbReference type="InterPro" id="IPR051543">
    <property type="entry name" value="Serine_Peptidase_S9A"/>
</dbReference>
<dbReference type="Pfam" id="PF02897">
    <property type="entry name" value="Peptidase_S9_N"/>
    <property type="match status" value="1"/>
</dbReference>
<proteinExistence type="inferred from homology"/>
<name>A0A834YZ47_TETSI</name>
<dbReference type="PANTHER" id="PTHR11757:SF19">
    <property type="entry name" value="PROLYL ENDOPEPTIDASE-LIKE"/>
    <property type="match status" value="1"/>
</dbReference>
<dbReference type="OrthoDB" id="248387at2759"/>
<dbReference type="PANTHER" id="PTHR11757">
    <property type="entry name" value="PROTEASE FAMILY S9A OLIGOPEPTIDASE"/>
    <property type="match status" value="1"/>
</dbReference>
<gene>
    <name evidence="3" type="ORF">HHK36_014504</name>
</gene>
<dbReference type="Gene3D" id="2.130.10.120">
    <property type="entry name" value="Prolyl oligopeptidase, N-terminal domain"/>
    <property type="match status" value="1"/>
</dbReference>
<accession>A0A834YZ47</accession>
<feature type="domain" description="Peptidase S9A N-terminal" evidence="2">
    <location>
        <begin position="42"/>
        <end position="316"/>
    </location>
</feature>
<dbReference type="AlphaFoldDB" id="A0A834YZ47"/>
<organism evidence="3 4">
    <name type="scientific">Tetracentron sinense</name>
    <name type="common">Spur-leaf</name>
    <dbReference type="NCBI Taxonomy" id="13715"/>
    <lineage>
        <taxon>Eukaryota</taxon>
        <taxon>Viridiplantae</taxon>
        <taxon>Streptophyta</taxon>
        <taxon>Embryophyta</taxon>
        <taxon>Tracheophyta</taxon>
        <taxon>Spermatophyta</taxon>
        <taxon>Magnoliopsida</taxon>
        <taxon>Trochodendrales</taxon>
        <taxon>Trochodendraceae</taxon>
        <taxon>Tetracentron</taxon>
    </lineage>
</organism>
<dbReference type="Proteomes" id="UP000655225">
    <property type="component" value="Unassembled WGS sequence"/>
</dbReference>
<protein>
    <recommendedName>
        <fullName evidence="2">Peptidase S9A N-terminal domain-containing protein</fullName>
    </recommendedName>
</protein>
<comment type="similarity">
    <text evidence="1">Belongs to the peptidase S9A family.</text>
</comment>
<reference evidence="3 4" key="1">
    <citation type="submission" date="2020-04" db="EMBL/GenBank/DDBJ databases">
        <title>Plant Genome Project.</title>
        <authorList>
            <person name="Zhang R.-G."/>
        </authorList>
    </citation>
    <scope>NUCLEOTIDE SEQUENCE [LARGE SCALE GENOMIC DNA]</scope>
    <source>
        <strain evidence="3">YNK0</strain>
        <tissue evidence="3">Leaf</tissue>
    </source>
</reference>
<evidence type="ECO:0000313" key="4">
    <source>
        <dbReference type="Proteomes" id="UP000655225"/>
    </source>
</evidence>
<sequence length="318" mass="36500">MQSPETLDLYQNNLYILNSLYPEKGYVVGRGPAASPSFRQWTKHLEDQIYAEIRGRIKEDDISAPVRKGPYYYYERTLEGKEYVQYCRRLISNGEAPPSVYDTMPTGPDAPREHVILDENIKAQEHGYYSIRAFEVSPNNKLVAYAEDTKGDEIYTVYVIDAETQTPVGKPIVGATSYLEWAGEEALVYITMDEILRPDKVWLHKLGSDQSSDSCLYHEKDDMFSLDLQASESKKFLFVASESKTTRFVFYLDISEPEDGLIVLTPRLDGIDTSVSHRGHHFFIKKRSDEFFNSELLACPLDNITATTVLLPHRERYY</sequence>
<keyword evidence="4" id="KW-1185">Reference proteome</keyword>
<dbReference type="EMBL" id="JABCRI010000010">
    <property type="protein sequence ID" value="KAF8398649.1"/>
    <property type="molecule type" value="Genomic_DNA"/>
</dbReference>
<evidence type="ECO:0000313" key="3">
    <source>
        <dbReference type="EMBL" id="KAF8398649.1"/>
    </source>
</evidence>
<dbReference type="SUPFAM" id="SSF50993">
    <property type="entry name" value="Peptidase/esterase 'gauge' domain"/>
    <property type="match status" value="1"/>
</dbReference>
<dbReference type="GO" id="GO:0005829">
    <property type="term" value="C:cytosol"/>
    <property type="evidence" value="ECO:0007669"/>
    <property type="project" value="TreeGrafter"/>
</dbReference>
<dbReference type="InterPro" id="IPR023302">
    <property type="entry name" value="Pept_S9A_N"/>
</dbReference>